<reference evidence="2" key="2">
    <citation type="submission" date="2021-04" db="EMBL/GenBank/DDBJ databases">
        <authorList>
            <person name="Gilroy R."/>
        </authorList>
    </citation>
    <scope>NUCLEOTIDE SEQUENCE</scope>
    <source>
        <strain evidence="2">1345</strain>
    </source>
</reference>
<dbReference type="Proteomes" id="UP000886750">
    <property type="component" value="Unassembled WGS sequence"/>
</dbReference>
<reference evidence="2" key="1">
    <citation type="journal article" date="2021" name="PeerJ">
        <title>Extensive microbial diversity within the chicken gut microbiome revealed by metagenomics and culture.</title>
        <authorList>
            <person name="Gilroy R."/>
            <person name="Ravi A."/>
            <person name="Getino M."/>
            <person name="Pursley I."/>
            <person name="Horton D.L."/>
            <person name="Alikhan N.F."/>
            <person name="Baker D."/>
            <person name="Gharbi K."/>
            <person name="Hall N."/>
            <person name="Watson M."/>
            <person name="Adriaenssens E.M."/>
            <person name="Foster-Nyarko E."/>
            <person name="Jarju S."/>
            <person name="Secka A."/>
            <person name="Antonio M."/>
            <person name="Oren A."/>
            <person name="Chaudhuri R.R."/>
            <person name="La Ragione R."/>
            <person name="Hildebrand F."/>
            <person name="Pallen M.J."/>
        </authorList>
    </citation>
    <scope>NUCLEOTIDE SEQUENCE</scope>
    <source>
        <strain evidence="2">1345</strain>
    </source>
</reference>
<evidence type="ECO:0000313" key="2">
    <source>
        <dbReference type="EMBL" id="HIY97498.1"/>
    </source>
</evidence>
<feature type="domain" description="Diphthamide synthase" evidence="1">
    <location>
        <begin position="1"/>
        <end position="192"/>
    </location>
</feature>
<sequence>MKTVLSFSGGKDSVLALHKLAAAGNTPSELLVMYNRDAGRSWFHGIEEPLLREIAASLGIPLRVCPCGGEEYHLAMRVELERARAEGADSAAFGDIDVSENRAWCEEQCAAAGLRAIFPLWGEARVSLAREVVSIGYECVIKCVRNADLPPHFLGRAMGEDVIAEMQALGVDPSGEGGEFHTAVLNGPLFTRPVAYENRGVLDLGPISVADIVAKKIDR</sequence>
<evidence type="ECO:0000259" key="1">
    <source>
        <dbReference type="Pfam" id="PF01902"/>
    </source>
</evidence>
<keyword evidence="2" id="KW-0436">Ligase</keyword>
<proteinExistence type="predicted"/>
<evidence type="ECO:0000313" key="3">
    <source>
        <dbReference type="Proteomes" id="UP000886750"/>
    </source>
</evidence>
<dbReference type="EMBL" id="DXCQ01000067">
    <property type="protein sequence ID" value="HIY97498.1"/>
    <property type="molecule type" value="Genomic_DNA"/>
</dbReference>
<name>A0A9D1ZXY2_9FIRM</name>
<dbReference type="CDD" id="cd01994">
    <property type="entry name" value="AANH_PF0828-like"/>
    <property type="match status" value="1"/>
</dbReference>
<protein>
    <submittedName>
        <fullName evidence="2">Diphthine--ammonia ligase</fullName>
        <ecNumber evidence="2">6.3.1.14</ecNumber>
    </submittedName>
</protein>
<dbReference type="InterPro" id="IPR014729">
    <property type="entry name" value="Rossmann-like_a/b/a_fold"/>
</dbReference>
<dbReference type="Gene3D" id="3.40.50.620">
    <property type="entry name" value="HUPs"/>
    <property type="match status" value="1"/>
</dbReference>
<accession>A0A9D1ZXY2</accession>
<dbReference type="Pfam" id="PF01902">
    <property type="entry name" value="Diphthami_syn_2"/>
    <property type="match status" value="1"/>
</dbReference>
<dbReference type="Gene3D" id="3.90.1490.10">
    <property type="entry name" value="putative n-type atp pyrophosphatase, domain 2"/>
    <property type="match status" value="1"/>
</dbReference>
<dbReference type="EC" id="6.3.1.14" evidence="2"/>
<gene>
    <name evidence="2" type="ORF">H9729_07400</name>
</gene>
<dbReference type="NCBIfam" id="TIGR00290">
    <property type="entry name" value="MJ0570_dom"/>
    <property type="match status" value="1"/>
</dbReference>
<dbReference type="InterPro" id="IPR002761">
    <property type="entry name" value="Diphthami_syn_dom"/>
</dbReference>
<dbReference type="GO" id="GO:0017178">
    <property type="term" value="F:diphthine-ammonia ligase activity"/>
    <property type="evidence" value="ECO:0007669"/>
    <property type="project" value="UniProtKB-EC"/>
</dbReference>
<comment type="caution">
    <text evidence="2">The sequence shown here is derived from an EMBL/GenBank/DDBJ whole genome shotgun (WGS) entry which is preliminary data.</text>
</comment>
<organism evidence="2 3">
    <name type="scientific">Candidatus Borkfalkia excrementigallinarum</name>
    <dbReference type="NCBI Taxonomy" id="2838506"/>
    <lineage>
        <taxon>Bacteria</taxon>
        <taxon>Bacillati</taxon>
        <taxon>Bacillota</taxon>
        <taxon>Clostridia</taxon>
        <taxon>Christensenellales</taxon>
        <taxon>Christensenellaceae</taxon>
        <taxon>Candidatus Borkfalkia</taxon>
    </lineage>
</organism>
<dbReference type="AlphaFoldDB" id="A0A9D1ZXY2"/>
<dbReference type="SUPFAM" id="SSF52402">
    <property type="entry name" value="Adenine nucleotide alpha hydrolases-like"/>
    <property type="match status" value="1"/>
</dbReference>